<name>A0ABR0RBY1_9EURO</name>
<reference evidence="2 3" key="1">
    <citation type="journal article" date="2023" name="Res Sq">
        <title>Genomic and morphological characterization of Knufia obscura isolated from the Mars 2020 spacecraft assembly facility.</title>
        <authorList>
            <person name="Chander A.M."/>
            <person name="Teixeira M.M."/>
            <person name="Singh N.K."/>
            <person name="Williams M.P."/>
            <person name="Parker C.W."/>
            <person name="Leo P."/>
            <person name="Stajich J.E."/>
            <person name="Torok T."/>
            <person name="Tighe S."/>
            <person name="Mason C.E."/>
            <person name="Venkateswaran K."/>
        </authorList>
    </citation>
    <scope>NUCLEOTIDE SEQUENCE [LARGE SCALE GENOMIC DNA]</scope>
    <source>
        <strain evidence="2 3">CCFEE 5817</strain>
    </source>
</reference>
<gene>
    <name evidence="2" type="ORF">PMZ80_009734</name>
</gene>
<feature type="non-terminal residue" evidence="2">
    <location>
        <position position="1"/>
    </location>
</feature>
<proteinExistence type="predicted"/>
<evidence type="ECO:0000313" key="3">
    <source>
        <dbReference type="Proteomes" id="UP001334248"/>
    </source>
</evidence>
<evidence type="ECO:0000313" key="2">
    <source>
        <dbReference type="EMBL" id="KAK5938145.1"/>
    </source>
</evidence>
<dbReference type="RefSeq" id="XP_064726235.1">
    <property type="nucleotide sequence ID" value="XM_064878127.1"/>
</dbReference>
<feature type="region of interest" description="Disordered" evidence="1">
    <location>
        <begin position="1"/>
        <end position="25"/>
    </location>
</feature>
<keyword evidence="3" id="KW-1185">Reference proteome</keyword>
<protein>
    <submittedName>
        <fullName evidence="2">Uncharacterized protein</fullName>
    </submittedName>
</protein>
<sequence length="62" mass="7147">GELDRFDNLPTDENEDSDVGEREDGTIVAWDVPRDDHDYDSYFVGMAGRDDDDDDDDDNYIE</sequence>
<evidence type="ECO:0000256" key="1">
    <source>
        <dbReference type="SAM" id="MobiDB-lite"/>
    </source>
</evidence>
<dbReference type="Proteomes" id="UP001334248">
    <property type="component" value="Unassembled WGS sequence"/>
</dbReference>
<dbReference type="EMBL" id="JAVHJV010000014">
    <property type="protein sequence ID" value="KAK5938145.1"/>
    <property type="molecule type" value="Genomic_DNA"/>
</dbReference>
<comment type="caution">
    <text evidence="2">The sequence shown here is derived from an EMBL/GenBank/DDBJ whole genome shotgun (WGS) entry which is preliminary data.</text>
</comment>
<accession>A0ABR0RBY1</accession>
<organism evidence="2 3">
    <name type="scientific">Knufia obscura</name>
    <dbReference type="NCBI Taxonomy" id="1635080"/>
    <lineage>
        <taxon>Eukaryota</taxon>
        <taxon>Fungi</taxon>
        <taxon>Dikarya</taxon>
        <taxon>Ascomycota</taxon>
        <taxon>Pezizomycotina</taxon>
        <taxon>Eurotiomycetes</taxon>
        <taxon>Chaetothyriomycetidae</taxon>
        <taxon>Chaetothyriales</taxon>
        <taxon>Trichomeriaceae</taxon>
        <taxon>Knufia</taxon>
    </lineage>
</organism>
<dbReference type="GeneID" id="90003183"/>